<dbReference type="GO" id="GO:0005634">
    <property type="term" value="C:nucleus"/>
    <property type="evidence" value="ECO:0007669"/>
    <property type="project" value="TreeGrafter"/>
</dbReference>
<feature type="region of interest" description="Disordered" evidence="8">
    <location>
        <begin position="1"/>
        <end position="42"/>
    </location>
</feature>
<dbReference type="InterPro" id="IPR004808">
    <property type="entry name" value="AP_endonuc_1"/>
</dbReference>
<keyword evidence="4 6" id="KW-0460">Magnesium</keyword>
<keyword evidence="11" id="KW-1185">Reference proteome</keyword>
<feature type="binding site" evidence="6">
    <location>
        <position position="364"/>
    </location>
    <ligand>
        <name>Mg(2+)</name>
        <dbReference type="ChEBI" id="CHEBI:18420"/>
        <label>1</label>
    </ligand>
</feature>
<feature type="site" description="Transition state stabilizer" evidence="7">
    <location>
        <position position="274"/>
    </location>
</feature>
<evidence type="ECO:0000259" key="9">
    <source>
        <dbReference type="Pfam" id="PF03372"/>
    </source>
</evidence>
<feature type="site" description="Important for catalytic activity" evidence="7">
    <location>
        <position position="337"/>
    </location>
</feature>
<dbReference type="SUPFAM" id="SSF56219">
    <property type="entry name" value="DNase I-like"/>
    <property type="match status" value="1"/>
</dbReference>
<proteinExistence type="inferred from homology"/>
<feature type="binding site" evidence="6">
    <location>
        <position position="272"/>
    </location>
    <ligand>
        <name>Mg(2+)</name>
        <dbReference type="ChEBI" id="CHEBI:18420"/>
        <label>1</label>
    </ligand>
</feature>
<evidence type="ECO:0000256" key="6">
    <source>
        <dbReference type="PIRSR" id="PIRSR604808-2"/>
    </source>
</evidence>
<accession>A0A8H5CM92</accession>
<evidence type="ECO:0000313" key="10">
    <source>
        <dbReference type="EMBL" id="KAF5344330.1"/>
    </source>
</evidence>
<feature type="binding site" evidence="6">
    <location>
        <position position="363"/>
    </location>
    <ligand>
        <name>Mg(2+)</name>
        <dbReference type="ChEBI" id="CHEBI:18420"/>
        <label>1</label>
    </ligand>
</feature>
<reference evidence="10 11" key="1">
    <citation type="journal article" date="2020" name="ISME J.">
        <title>Uncovering the hidden diversity of litter-decomposition mechanisms in mushroom-forming fungi.</title>
        <authorList>
            <person name="Floudas D."/>
            <person name="Bentzer J."/>
            <person name="Ahren D."/>
            <person name="Johansson T."/>
            <person name="Persson P."/>
            <person name="Tunlid A."/>
        </authorList>
    </citation>
    <scope>NUCLEOTIDE SEQUENCE [LARGE SCALE GENOMIC DNA]</scope>
    <source>
        <strain evidence="10 11">CBS 291.85</strain>
    </source>
</reference>
<sequence length="580" mass="66559">MPYTPPLLETHPLSNPRSPDPASRTSPPDSQTQNWNERPSQSQWRIDEDGWYHHTMIDGPGADAAESEPSLASQLPFVDGDLTDQRHDPQPRHSLPRREQRYQERILRKNTKAAVRIASLNIRGYGNPDVNHASNKWNHINQLVKQKKIGMLLVQETHLTKECKEDLEQRFRQLKIFFSSDPENATGKAGVAIVLSRRIANVNGTKIVDIVPGRAMQITTNWHKEDKITVLVIYAPNVSEHEGSENEAFWKNIQEFYETHPNVRKPDVMAGDFNIVEAGGLDRIPARSDPEKALDALDNLKLMLNLKDGWRDTHPATKLFTYIHNPNCETSPQSRLDRIYVKPSILRTAREWKIQPTGVPNADHQMVSVQITTASAPNIGKGRWCIAPHQLKDTKLIKMIMEEGVEIKKQLFALKDGSRSPEMNVQLLEHKWKTRAKEIAHNRAKIAIPKTLLKIQKLEKERDEIANDPNVSEEDRQKNLHAIATKLVHVKRERHEKLRLSVATRDRIEGETISRYWIQVNKEQKPRELIYALQKPDQHPTNTDDPLPGTAYEKDSRKMAEMAKEYHNNLQDQVAHSDEH</sequence>
<dbReference type="Proteomes" id="UP000559256">
    <property type="component" value="Unassembled WGS sequence"/>
</dbReference>
<dbReference type="Gene3D" id="3.60.10.10">
    <property type="entry name" value="Endonuclease/exonuclease/phosphatase"/>
    <property type="match status" value="1"/>
</dbReference>
<dbReference type="GO" id="GO:0006284">
    <property type="term" value="P:base-excision repair"/>
    <property type="evidence" value="ECO:0007669"/>
    <property type="project" value="TreeGrafter"/>
</dbReference>
<dbReference type="GO" id="GO:0008311">
    <property type="term" value="F:double-stranded DNA 3'-5' DNA exonuclease activity"/>
    <property type="evidence" value="ECO:0007669"/>
    <property type="project" value="TreeGrafter"/>
</dbReference>
<evidence type="ECO:0000256" key="5">
    <source>
        <dbReference type="PIRSR" id="PIRSR604808-1"/>
    </source>
</evidence>
<feature type="active site" evidence="5">
    <location>
        <position position="234"/>
    </location>
</feature>
<dbReference type="GO" id="GO:0008081">
    <property type="term" value="F:phosphoric diester hydrolase activity"/>
    <property type="evidence" value="ECO:0007669"/>
    <property type="project" value="TreeGrafter"/>
</dbReference>
<dbReference type="InterPro" id="IPR036691">
    <property type="entry name" value="Endo/exonu/phosph_ase_sf"/>
</dbReference>
<feature type="active site" description="Proton donor/acceptor" evidence="5">
    <location>
        <position position="272"/>
    </location>
</feature>
<feature type="binding site" evidence="6">
    <location>
        <position position="121"/>
    </location>
    <ligand>
        <name>Mg(2+)</name>
        <dbReference type="ChEBI" id="CHEBI:18420"/>
        <label>1</label>
    </ligand>
</feature>
<feature type="region of interest" description="Disordered" evidence="8">
    <location>
        <begin position="79"/>
        <end position="100"/>
    </location>
</feature>
<comment type="caution">
    <text evidence="10">The sequence shown here is derived from an EMBL/GenBank/DDBJ whole genome shotgun (WGS) entry which is preliminary data.</text>
</comment>
<dbReference type="GO" id="GO:0003906">
    <property type="term" value="F:DNA-(apurinic or apyrimidinic site) endonuclease activity"/>
    <property type="evidence" value="ECO:0007669"/>
    <property type="project" value="TreeGrafter"/>
</dbReference>
<evidence type="ECO:0000256" key="8">
    <source>
        <dbReference type="SAM" id="MobiDB-lite"/>
    </source>
</evidence>
<dbReference type="CDD" id="cd09076">
    <property type="entry name" value="L1-EN"/>
    <property type="match status" value="1"/>
</dbReference>
<feature type="domain" description="Endonuclease/exonuclease/phosphatase" evidence="9">
    <location>
        <begin position="119"/>
        <end position="350"/>
    </location>
</feature>
<feature type="binding site" evidence="6">
    <location>
        <position position="156"/>
    </location>
    <ligand>
        <name>Mg(2+)</name>
        <dbReference type="ChEBI" id="CHEBI:18420"/>
        <label>1</label>
    </ligand>
</feature>
<evidence type="ECO:0000313" key="11">
    <source>
        <dbReference type="Proteomes" id="UP000559256"/>
    </source>
</evidence>
<comment type="similarity">
    <text evidence="1">Belongs to the DNA repair enzymes AP/ExoA family.</text>
</comment>
<organism evidence="10 11">
    <name type="scientific">Tetrapyrgos nigripes</name>
    <dbReference type="NCBI Taxonomy" id="182062"/>
    <lineage>
        <taxon>Eukaryota</taxon>
        <taxon>Fungi</taxon>
        <taxon>Dikarya</taxon>
        <taxon>Basidiomycota</taxon>
        <taxon>Agaricomycotina</taxon>
        <taxon>Agaricomycetes</taxon>
        <taxon>Agaricomycetidae</taxon>
        <taxon>Agaricales</taxon>
        <taxon>Marasmiineae</taxon>
        <taxon>Marasmiaceae</taxon>
        <taxon>Tetrapyrgos</taxon>
    </lineage>
</organism>
<comment type="cofactor">
    <cofactor evidence="6">
        <name>Mg(2+)</name>
        <dbReference type="ChEBI" id="CHEBI:18420"/>
    </cofactor>
    <cofactor evidence="6">
        <name>Mn(2+)</name>
        <dbReference type="ChEBI" id="CHEBI:29035"/>
    </cofactor>
    <text evidence="6">Probably binds two magnesium or manganese ions per subunit.</text>
</comment>
<protein>
    <recommendedName>
        <fullName evidence="9">Endonuclease/exonuclease/phosphatase domain-containing protein</fullName>
    </recommendedName>
</protein>
<dbReference type="PANTHER" id="PTHR22748:SF4">
    <property type="entry name" value="DNA-(APURINIC OR APYRIMIDINIC SITE) ENDONUCLEASE 2"/>
    <property type="match status" value="1"/>
</dbReference>
<keyword evidence="6" id="KW-0464">Manganese</keyword>
<feature type="compositionally biased region" description="Polar residues" evidence="8">
    <location>
        <begin position="12"/>
        <end position="42"/>
    </location>
</feature>
<evidence type="ECO:0000256" key="1">
    <source>
        <dbReference type="ARBA" id="ARBA00007092"/>
    </source>
</evidence>
<feature type="active site" description="Proton acceptor" evidence="5">
    <location>
        <position position="364"/>
    </location>
</feature>
<keyword evidence="2 6" id="KW-0479">Metal-binding</keyword>
<evidence type="ECO:0000256" key="2">
    <source>
        <dbReference type="ARBA" id="ARBA00022723"/>
    </source>
</evidence>
<dbReference type="PANTHER" id="PTHR22748">
    <property type="entry name" value="AP ENDONUCLEASE"/>
    <property type="match status" value="1"/>
</dbReference>
<dbReference type="GO" id="GO:0046872">
    <property type="term" value="F:metal ion binding"/>
    <property type="evidence" value="ECO:0007669"/>
    <property type="project" value="UniProtKB-KW"/>
</dbReference>
<dbReference type="AlphaFoldDB" id="A0A8H5CM92"/>
<feature type="binding site" evidence="6">
    <location>
        <position position="274"/>
    </location>
    <ligand>
        <name>Mg(2+)</name>
        <dbReference type="ChEBI" id="CHEBI:18420"/>
        <label>1</label>
    </ligand>
</feature>
<dbReference type="EMBL" id="JAACJM010000126">
    <property type="protein sequence ID" value="KAF5344330.1"/>
    <property type="molecule type" value="Genomic_DNA"/>
</dbReference>
<feature type="site" description="Interaction with DNA substrate" evidence="7">
    <location>
        <position position="364"/>
    </location>
</feature>
<feature type="region of interest" description="Disordered" evidence="8">
    <location>
        <begin position="533"/>
        <end position="559"/>
    </location>
</feature>
<evidence type="ECO:0000256" key="4">
    <source>
        <dbReference type="ARBA" id="ARBA00022842"/>
    </source>
</evidence>
<dbReference type="InterPro" id="IPR005135">
    <property type="entry name" value="Endo/exonuclease/phosphatase"/>
</dbReference>
<name>A0A8H5CM92_9AGAR</name>
<evidence type="ECO:0000256" key="7">
    <source>
        <dbReference type="PIRSR" id="PIRSR604808-3"/>
    </source>
</evidence>
<feature type="compositionally biased region" description="Basic and acidic residues" evidence="8">
    <location>
        <begin position="83"/>
        <end position="100"/>
    </location>
</feature>
<keyword evidence="3" id="KW-0378">Hydrolase</keyword>
<dbReference type="Pfam" id="PF03372">
    <property type="entry name" value="Exo_endo_phos"/>
    <property type="match status" value="1"/>
</dbReference>
<gene>
    <name evidence="10" type="ORF">D9758_013248</name>
</gene>
<evidence type="ECO:0000256" key="3">
    <source>
        <dbReference type="ARBA" id="ARBA00022801"/>
    </source>
</evidence>
<dbReference type="OrthoDB" id="3047174at2759"/>